<evidence type="ECO:0000313" key="1">
    <source>
        <dbReference type="EMBL" id="GAI89948.1"/>
    </source>
</evidence>
<sequence>AYPGWPEAINELCSACGVQCLALSEVELADNLLDKAEECKNTNQKAYYTKLAELFGHPIVEERRAFRLLMNLPFKAYVTTNFDPLLAEAAKTKGNYISYSYPDLPVSRLGESSPSVFHIHGLARQDDQPKGDNLVLARSDFDKAYNGIVRSFLDQLLTYHDILFIGCRLKEPVMMDVFRRMHEFHGQIYDKRPERPVPERYALLSLCYKKEKIKYSIGESELTRDENEERQEDNRFLAMKITPKRYGPYDPYRHWEVEQILDYLCKFADEFKA</sequence>
<gene>
    <name evidence="1" type="ORF">S12H4_34301</name>
</gene>
<feature type="non-terminal residue" evidence="1">
    <location>
        <position position="1"/>
    </location>
</feature>
<protein>
    <submittedName>
        <fullName evidence="1">Uncharacterized protein</fullName>
    </submittedName>
</protein>
<comment type="caution">
    <text evidence="1">The sequence shown here is derived from an EMBL/GenBank/DDBJ whole genome shotgun (WGS) entry which is preliminary data.</text>
</comment>
<dbReference type="AlphaFoldDB" id="X1SAG0"/>
<name>X1SAG0_9ZZZZ</name>
<reference evidence="1" key="1">
    <citation type="journal article" date="2014" name="Front. Microbiol.">
        <title>High frequency of phylogenetically diverse reductive dehalogenase-homologous genes in deep subseafloor sedimentary metagenomes.</title>
        <authorList>
            <person name="Kawai M."/>
            <person name="Futagami T."/>
            <person name="Toyoda A."/>
            <person name="Takaki Y."/>
            <person name="Nishi S."/>
            <person name="Hori S."/>
            <person name="Arai W."/>
            <person name="Tsubouchi T."/>
            <person name="Morono Y."/>
            <person name="Uchiyama I."/>
            <person name="Ito T."/>
            <person name="Fujiyama A."/>
            <person name="Inagaki F."/>
            <person name="Takami H."/>
        </authorList>
    </citation>
    <scope>NUCLEOTIDE SEQUENCE</scope>
    <source>
        <strain evidence="1">Expedition CK06-06</strain>
    </source>
</reference>
<dbReference type="Pfam" id="PF13289">
    <property type="entry name" value="SIR2_2"/>
    <property type="match status" value="1"/>
</dbReference>
<accession>X1SAG0</accession>
<feature type="non-terminal residue" evidence="1">
    <location>
        <position position="273"/>
    </location>
</feature>
<organism evidence="1">
    <name type="scientific">marine sediment metagenome</name>
    <dbReference type="NCBI Taxonomy" id="412755"/>
    <lineage>
        <taxon>unclassified sequences</taxon>
        <taxon>metagenomes</taxon>
        <taxon>ecological metagenomes</taxon>
    </lineage>
</organism>
<dbReference type="EMBL" id="BARW01020285">
    <property type="protein sequence ID" value="GAI89948.1"/>
    <property type="molecule type" value="Genomic_DNA"/>
</dbReference>
<proteinExistence type="predicted"/>